<accession>I7M6B6</accession>
<feature type="region of interest" description="Disordered" evidence="7">
    <location>
        <begin position="275"/>
        <end position="304"/>
    </location>
</feature>
<dbReference type="Pfam" id="PF04147">
    <property type="entry name" value="Nop14"/>
    <property type="match status" value="1"/>
</dbReference>
<name>I7M6B6_TETTS</name>
<protein>
    <submittedName>
        <fullName evidence="8">Nop14 family protein</fullName>
    </submittedName>
</protein>
<comment type="function">
    <text evidence="6">Involved in nucleolar processing of pre-18S ribosomal RNA. Has a role in the nuclear export of 40S pre-ribosomal subunit to the cytoplasm.</text>
</comment>
<evidence type="ECO:0000256" key="2">
    <source>
        <dbReference type="ARBA" id="ARBA00007466"/>
    </source>
</evidence>
<dbReference type="PANTHER" id="PTHR23183">
    <property type="entry name" value="NOP14"/>
    <property type="match status" value="1"/>
</dbReference>
<feature type="compositionally biased region" description="Basic residues" evidence="7">
    <location>
        <begin position="401"/>
        <end position="414"/>
    </location>
</feature>
<dbReference type="EMBL" id="GG662510">
    <property type="protein sequence ID" value="EAR84911.2"/>
    <property type="molecule type" value="Genomic_DNA"/>
</dbReference>
<dbReference type="Proteomes" id="UP000009168">
    <property type="component" value="Unassembled WGS sequence"/>
</dbReference>
<evidence type="ECO:0000256" key="1">
    <source>
        <dbReference type="ARBA" id="ARBA00004604"/>
    </source>
</evidence>
<dbReference type="OrthoDB" id="441771at2759"/>
<keyword evidence="4" id="KW-0698">rRNA processing</keyword>
<evidence type="ECO:0000256" key="7">
    <source>
        <dbReference type="SAM" id="MobiDB-lite"/>
    </source>
</evidence>
<dbReference type="RefSeq" id="XP_001032574.2">
    <property type="nucleotide sequence ID" value="XM_001032574.2"/>
</dbReference>
<dbReference type="InterPro" id="IPR007276">
    <property type="entry name" value="Nop14"/>
</dbReference>
<feature type="compositionally biased region" description="Basic and acidic residues" evidence="7">
    <location>
        <begin position="1"/>
        <end position="17"/>
    </location>
</feature>
<feature type="region of interest" description="Disordered" evidence="7">
    <location>
        <begin position="332"/>
        <end position="454"/>
    </location>
</feature>
<dbReference type="eggNOG" id="ENOG502ST0T">
    <property type="taxonomic scope" value="Eukaryota"/>
</dbReference>
<feature type="compositionally biased region" description="Acidic residues" evidence="7">
    <location>
        <begin position="420"/>
        <end position="454"/>
    </location>
</feature>
<dbReference type="GO" id="GO:0032040">
    <property type="term" value="C:small-subunit processome"/>
    <property type="evidence" value="ECO:0007669"/>
    <property type="project" value="InterPro"/>
</dbReference>
<reference evidence="9" key="1">
    <citation type="journal article" date="2006" name="PLoS Biol.">
        <title>Macronuclear genome sequence of the ciliate Tetrahymena thermophila, a model eukaryote.</title>
        <authorList>
            <person name="Eisen J.A."/>
            <person name="Coyne R.S."/>
            <person name="Wu M."/>
            <person name="Wu D."/>
            <person name="Thiagarajan M."/>
            <person name="Wortman J.R."/>
            <person name="Badger J.H."/>
            <person name="Ren Q."/>
            <person name="Amedeo P."/>
            <person name="Jones K.M."/>
            <person name="Tallon L.J."/>
            <person name="Delcher A.L."/>
            <person name="Salzberg S.L."/>
            <person name="Silva J.C."/>
            <person name="Haas B.J."/>
            <person name="Majoros W.H."/>
            <person name="Farzad M."/>
            <person name="Carlton J.M."/>
            <person name="Smith R.K. Jr."/>
            <person name="Garg J."/>
            <person name="Pearlman R.E."/>
            <person name="Karrer K.M."/>
            <person name="Sun L."/>
            <person name="Manning G."/>
            <person name="Elde N.C."/>
            <person name="Turkewitz A.P."/>
            <person name="Asai D.J."/>
            <person name="Wilkes D.E."/>
            <person name="Wang Y."/>
            <person name="Cai H."/>
            <person name="Collins K."/>
            <person name="Stewart B.A."/>
            <person name="Lee S.R."/>
            <person name="Wilamowska K."/>
            <person name="Weinberg Z."/>
            <person name="Ruzzo W.L."/>
            <person name="Wloga D."/>
            <person name="Gaertig J."/>
            <person name="Frankel J."/>
            <person name="Tsao C.-C."/>
            <person name="Gorovsky M.A."/>
            <person name="Keeling P.J."/>
            <person name="Waller R.F."/>
            <person name="Patron N.J."/>
            <person name="Cherry J.M."/>
            <person name="Stover N.A."/>
            <person name="Krieger C.J."/>
            <person name="del Toro C."/>
            <person name="Ryder H.F."/>
            <person name="Williamson S.C."/>
            <person name="Barbeau R.A."/>
            <person name="Hamilton E.P."/>
            <person name="Orias E."/>
        </authorList>
    </citation>
    <scope>NUCLEOTIDE SEQUENCE [LARGE SCALE GENOMIC DNA]</scope>
    <source>
        <strain evidence="9">SB210</strain>
    </source>
</reference>
<feature type="region of interest" description="Disordered" evidence="7">
    <location>
        <begin position="1"/>
        <end position="26"/>
    </location>
</feature>
<feature type="compositionally biased region" description="Acidic residues" evidence="7">
    <location>
        <begin position="343"/>
        <end position="396"/>
    </location>
</feature>
<evidence type="ECO:0000256" key="6">
    <source>
        <dbReference type="ARBA" id="ARBA00024695"/>
    </source>
</evidence>
<dbReference type="AlphaFoldDB" id="I7M6B6"/>
<evidence type="ECO:0000256" key="5">
    <source>
        <dbReference type="ARBA" id="ARBA00023242"/>
    </source>
</evidence>
<evidence type="ECO:0000256" key="3">
    <source>
        <dbReference type="ARBA" id="ARBA00022517"/>
    </source>
</evidence>
<organism evidence="8 9">
    <name type="scientific">Tetrahymena thermophila (strain SB210)</name>
    <dbReference type="NCBI Taxonomy" id="312017"/>
    <lineage>
        <taxon>Eukaryota</taxon>
        <taxon>Sar</taxon>
        <taxon>Alveolata</taxon>
        <taxon>Ciliophora</taxon>
        <taxon>Intramacronucleata</taxon>
        <taxon>Oligohymenophorea</taxon>
        <taxon>Hymenostomatida</taxon>
        <taxon>Tetrahymenina</taxon>
        <taxon>Tetrahymenidae</taxon>
        <taxon>Tetrahymena</taxon>
    </lineage>
</organism>
<dbReference type="KEGG" id="tet:TTHERM_00584670"/>
<proteinExistence type="inferred from homology"/>
<keyword evidence="5" id="KW-0539">Nucleus</keyword>
<dbReference type="GO" id="GO:0030490">
    <property type="term" value="P:maturation of SSU-rRNA"/>
    <property type="evidence" value="ECO:0007669"/>
    <property type="project" value="TreeGrafter"/>
</dbReference>
<evidence type="ECO:0000256" key="4">
    <source>
        <dbReference type="ARBA" id="ARBA00022552"/>
    </source>
</evidence>
<dbReference type="InParanoid" id="I7M6B6"/>
<keyword evidence="3" id="KW-0690">Ribosome biogenesis</keyword>
<feature type="compositionally biased region" description="Acidic residues" evidence="7">
    <location>
        <begin position="290"/>
        <end position="302"/>
    </location>
</feature>
<dbReference type="GO" id="GO:0030692">
    <property type="term" value="C:Noc4p-Nop14p complex"/>
    <property type="evidence" value="ECO:0007669"/>
    <property type="project" value="TreeGrafter"/>
</dbReference>
<evidence type="ECO:0000313" key="8">
    <source>
        <dbReference type="EMBL" id="EAR84911.2"/>
    </source>
</evidence>
<comment type="similarity">
    <text evidence="2">Belongs to the NOP14 family.</text>
</comment>
<sequence length="454" mass="53273">MGKVKQIDNNKAPDQKKKITKTNSFGKYASNKQVSKETKLYANKSLFDATLTAEKKVNQFKDSRLIEMRKQQKQSTPDGRLSAILMKGAQKKKKFDLDSDGENEDAPLKLTHKGKEIEELDDFKDQIDFSDAEDNIPAEIVDKLNFAGFEKQSEQVDPSNPQKKKSKKEIYEEIIKKSKQAKYERQKQREDDKTLLQDVNDGYDDIRDLLQFRGYILFNKCIFINFVLIYNRNYKADEYLDVDEFDKLTKELQTDIKTQANTVIKKVEDKKEKKLQEKRRKQLKGIMSSDGEEDQDLNNDDELQSKTRRELGILKHMRKVENLNKFIDQIKQVKQKSKKGKEGDEENDEEYDSLDEIDLDEQQEEYSEEDSDGDDEDDDVEHLELEDEYESNEEEEQPQKQKSKSNTKNNKQKTSKIQQESEEDDEEDDDEDLEEEEGDEDEELDSDEFDNESD</sequence>
<dbReference type="PANTHER" id="PTHR23183:SF0">
    <property type="entry name" value="NUCLEOLAR PROTEIN 14"/>
    <property type="match status" value="1"/>
</dbReference>
<keyword evidence="9" id="KW-1185">Reference proteome</keyword>
<evidence type="ECO:0000313" key="9">
    <source>
        <dbReference type="Proteomes" id="UP000009168"/>
    </source>
</evidence>
<gene>
    <name evidence="8" type="ORF">TTHERM_00584670</name>
</gene>
<dbReference type="GeneID" id="7825961"/>
<comment type="subcellular location">
    <subcellularLocation>
        <location evidence="1">Nucleus</location>
        <location evidence="1">Nucleolus</location>
    </subcellularLocation>
</comment>
<dbReference type="STRING" id="312017.I7M6B6"/>